<sequence length="265" mass="30156">MMSLDEKTIERAWLLIDGAVFDAPRFIYEYDDQPELEYLYLGTPHESVIEVSPCLVKPSPSSRIWSEQVRWQDHAVVLMADEILSVLADHLRSLLSVKLHDGGYSYLRFYSPKQLVRLMGAFSDLERDQFSGPITDWLAFQTDGQWRRFSADGQRPARPASEEGWFVLADHHIEALAAMAKDEFVTRLAQYLSLNDASRLNALIQQASSFGFRTEKDVSRFAELAVVHGERIEHPEFQAILSSSEMPAGMRLNELDKRLAYGVAS</sequence>
<evidence type="ECO:0000259" key="1">
    <source>
        <dbReference type="Pfam" id="PF13503"/>
    </source>
</evidence>
<dbReference type="RefSeq" id="WP_072677810.1">
    <property type="nucleotide sequence ID" value="NZ_MPKY01000001.1"/>
</dbReference>
<protein>
    <recommendedName>
        <fullName evidence="1">DUF4123 domain-containing protein</fullName>
    </recommendedName>
</protein>
<dbReference type="AlphaFoldDB" id="A0A1M2V0D5"/>
<proteinExistence type="predicted"/>
<dbReference type="Pfam" id="PF13503">
    <property type="entry name" value="DUF4123"/>
    <property type="match status" value="1"/>
</dbReference>
<reference evidence="2" key="1">
    <citation type="submission" date="2016-11" db="EMBL/GenBank/DDBJ databases">
        <title>Draft Genome Sequence of Marinobacter hydrocarbonoclasticus strain STW2, a polyaromatic aromatic hydrocarbon degrading and denitrifying bacterium from rhizosphere of Seagrass Enhalus acodoides.</title>
        <authorList>
            <person name="Ling J."/>
            <person name="Dong J."/>
        </authorList>
    </citation>
    <scope>NUCLEOTIDE SEQUENCE [LARGE SCALE GENOMIC DNA]</scope>
    <source>
        <strain evidence="2">STW2</strain>
    </source>
</reference>
<evidence type="ECO:0000313" key="2">
    <source>
        <dbReference type="EMBL" id="OJT01019.1"/>
    </source>
</evidence>
<dbReference type="OrthoDB" id="6844501at2"/>
<dbReference type="Proteomes" id="UP000183986">
    <property type="component" value="Unassembled WGS sequence"/>
</dbReference>
<comment type="caution">
    <text evidence="2">The sequence shown here is derived from an EMBL/GenBank/DDBJ whole genome shotgun (WGS) entry which is preliminary data.</text>
</comment>
<accession>A0A1M2V0D5</accession>
<feature type="domain" description="DUF4123" evidence="1">
    <location>
        <begin position="13"/>
        <end position="128"/>
    </location>
</feature>
<dbReference type="InterPro" id="IPR025391">
    <property type="entry name" value="DUF4123"/>
</dbReference>
<evidence type="ECO:0000313" key="3">
    <source>
        <dbReference type="Proteomes" id="UP000183986"/>
    </source>
</evidence>
<dbReference type="EMBL" id="MPKY01000001">
    <property type="protein sequence ID" value="OJT01019.1"/>
    <property type="molecule type" value="Genomic_DNA"/>
</dbReference>
<name>A0A1M2V0D5_MARNT</name>
<keyword evidence="3" id="KW-1185">Reference proteome</keyword>
<gene>
    <name evidence="2" type="ORF">BEE62_13685</name>
</gene>
<organism evidence="2 3">
    <name type="scientific">Marinobacter nauticus</name>
    <name type="common">Marinobacter hydrocarbonoclasticus</name>
    <name type="synonym">Marinobacter aquaeolei</name>
    <dbReference type="NCBI Taxonomy" id="2743"/>
    <lineage>
        <taxon>Bacteria</taxon>
        <taxon>Pseudomonadati</taxon>
        <taxon>Pseudomonadota</taxon>
        <taxon>Gammaproteobacteria</taxon>
        <taxon>Pseudomonadales</taxon>
        <taxon>Marinobacteraceae</taxon>
        <taxon>Marinobacter</taxon>
    </lineage>
</organism>